<feature type="compositionally biased region" description="Basic and acidic residues" evidence="1">
    <location>
        <begin position="64"/>
        <end position="78"/>
    </location>
</feature>
<comment type="caution">
    <text evidence="2">The sequence shown here is derived from an EMBL/GenBank/DDBJ whole genome shotgun (WGS) entry which is preliminary data.</text>
</comment>
<gene>
    <name evidence="2" type="ORF">EVAR_3638_1</name>
</gene>
<evidence type="ECO:0000313" key="2">
    <source>
        <dbReference type="EMBL" id="GBP06318.1"/>
    </source>
</evidence>
<evidence type="ECO:0000313" key="3">
    <source>
        <dbReference type="Proteomes" id="UP000299102"/>
    </source>
</evidence>
<protein>
    <submittedName>
        <fullName evidence="2">Uncharacterized protein</fullName>
    </submittedName>
</protein>
<dbReference type="Proteomes" id="UP000299102">
    <property type="component" value="Unassembled WGS sequence"/>
</dbReference>
<keyword evidence="3" id="KW-1185">Reference proteome</keyword>
<evidence type="ECO:0000256" key="1">
    <source>
        <dbReference type="SAM" id="MobiDB-lite"/>
    </source>
</evidence>
<organism evidence="2 3">
    <name type="scientific">Eumeta variegata</name>
    <name type="common">Bagworm moth</name>
    <name type="synonym">Eumeta japonica</name>
    <dbReference type="NCBI Taxonomy" id="151549"/>
    <lineage>
        <taxon>Eukaryota</taxon>
        <taxon>Metazoa</taxon>
        <taxon>Ecdysozoa</taxon>
        <taxon>Arthropoda</taxon>
        <taxon>Hexapoda</taxon>
        <taxon>Insecta</taxon>
        <taxon>Pterygota</taxon>
        <taxon>Neoptera</taxon>
        <taxon>Endopterygota</taxon>
        <taxon>Lepidoptera</taxon>
        <taxon>Glossata</taxon>
        <taxon>Ditrysia</taxon>
        <taxon>Tineoidea</taxon>
        <taxon>Psychidae</taxon>
        <taxon>Oiketicinae</taxon>
        <taxon>Eumeta</taxon>
    </lineage>
</organism>
<name>A0A4C1SYR1_EUMVA</name>
<proteinExistence type="predicted"/>
<accession>A0A4C1SYR1</accession>
<dbReference type="EMBL" id="BGZK01000021">
    <property type="protein sequence ID" value="GBP06318.1"/>
    <property type="molecule type" value="Genomic_DNA"/>
</dbReference>
<reference evidence="2 3" key="1">
    <citation type="journal article" date="2019" name="Commun. Biol.">
        <title>The bagworm genome reveals a unique fibroin gene that provides high tensile strength.</title>
        <authorList>
            <person name="Kono N."/>
            <person name="Nakamura H."/>
            <person name="Ohtoshi R."/>
            <person name="Tomita M."/>
            <person name="Numata K."/>
            <person name="Arakawa K."/>
        </authorList>
    </citation>
    <scope>NUCLEOTIDE SEQUENCE [LARGE SCALE GENOMIC DNA]</scope>
</reference>
<feature type="region of interest" description="Disordered" evidence="1">
    <location>
        <begin position="1"/>
        <end position="91"/>
    </location>
</feature>
<sequence length="91" mass="10218">MFYSGPAEPSRTARPERIAPRFTRRRHVDGRQINNSASPYGALRGRPASPPARLLDATGSLESEAAKDRHHQRDDNIRNRLTVLQEEQTAA</sequence>
<dbReference type="AlphaFoldDB" id="A0A4C1SYR1"/>